<name>A0A172QX36_9CORY</name>
<reference evidence="1 2" key="1">
    <citation type="submission" date="2016-05" db="EMBL/GenBank/DDBJ databases">
        <title>Complete genome sequence of Corynebacterium crudilactis, a new Corynebacterium species isolated from raw cow's milk.</title>
        <authorList>
            <person name="Christian R."/>
            <person name="Zimmermann J."/>
            <person name="Lipski A."/>
            <person name="Kalinowski J."/>
        </authorList>
    </citation>
    <scope>NUCLEOTIDE SEQUENCE [LARGE SCALE GENOMIC DNA]</scope>
    <source>
        <strain evidence="1 2">JZ16</strain>
    </source>
</reference>
<evidence type="ECO:0000313" key="2">
    <source>
        <dbReference type="Proteomes" id="UP000076929"/>
    </source>
</evidence>
<evidence type="ECO:0000313" key="1">
    <source>
        <dbReference type="EMBL" id="ANE05206.1"/>
    </source>
</evidence>
<dbReference type="STRING" id="1652495.ccrud_00475"/>
<keyword evidence="2" id="KW-1185">Reference proteome</keyword>
<gene>
    <name evidence="1" type="ORF">ccrud_00475</name>
</gene>
<sequence length="272" mass="29786">MPVQQITKFFDDAAIFPPGLAPLQQAVQDHIERQRTATASLVGPFIVPVEKLEEAAAYAGIEQLDVSVILHPREADELVRIAEKHTHLQLSAVELKLEDDGLEEVEAVRGKLASTSIFVELPATLVSADNLELLRAWGAGLKFRTGGIRQELFPTPQQLIDVLQLAIRTGVPFKLTAGLHRAMRYQDEKTGFQHFGFLNIAAAVSVLKSGGVSDEAVHILNSDDAQRVMSVVSGDQAWRDSFRSFGTCSITEPLETLSEIGFIDTPEFDIEG</sequence>
<dbReference type="AlphaFoldDB" id="A0A172QX36"/>
<organism evidence="1 2">
    <name type="scientific">Corynebacterium crudilactis</name>
    <dbReference type="NCBI Taxonomy" id="1652495"/>
    <lineage>
        <taxon>Bacteria</taxon>
        <taxon>Bacillati</taxon>
        <taxon>Actinomycetota</taxon>
        <taxon>Actinomycetes</taxon>
        <taxon>Mycobacteriales</taxon>
        <taxon>Corynebacteriaceae</taxon>
        <taxon>Corynebacterium</taxon>
    </lineage>
</organism>
<protein>
    <recommendedName>
        <fullName evidence="3">HpcH/HpaI aldolase/citrate lyase domain-containing protein</fullName>
    </recommendedName>
</protein>
<dbReference type="Proteomes" id="UP000076929">
    <property type="component" value="Chromosome"/>
</dbReference>
<dbReference type="EMBL" id="CP015622">
    <property type="protein sequence ID" value="ANE05206.1"/>
    <property type="molecule type" value="Genomic_DNA"/>
</dbReference>
<dbReference type="OrthoDB" id="9778153at2"/>
<dbReference type="RefSeq" id="WP_066569296.1">
    <property type="nucleotide sequence ID" value="NZ_CP015622.1"/>
</dbReference>
<proteinExistence type="predicted"/>
<dbReference type="KEGG" id="ccjz:ccrud_00475"/>
<evidence type="ECO:0008006" key="3">
    <source>
        <dbReference type="Google" id="ProtNLM"/>
    </source>
</evidence>
<accession>A0A172QX36</accession>